<proteinExistence type="predicted"/>
<dbReference type="SUPFAM" id="SSF51126">
    <property type="entry name" value="Pectin lyase-like"/>
    <property type="match status" value="1"/>
</dbReference>
<dbReference type="InterPro" id="IPR011050">
    <property type="entry name" value="Pectin_lyase_fold/virulence"/>
</dbReference>
<evidence type="ECO:0000313" key="1">
    <source>
        <dbReference type="EMBL" id="SVC94132.1"/>
    </source>
</evidence>
<gene>
    <name evidence="1" type="ORF">METZ01_LOCUS346986</name>
</gene>
<dbReference type="InterPro" id="IPR012334">
    <property type="entry name" value="Pectin_lyas_fold"/>
</dbReference>
<evidence type="ECO:0008006" key="2">
    <source>
        <dbReference type="Google" id="ProtNLM"/>
    </source>
</evidence>
<feature type="non-terminal residue" evidence="1">
    <location>
        <position position="1"/>
    </location>
</feature>
<dbReference type="AlphaFoldDB" id="A0A382RA85"/>
<protein>
    <recommendedName>
        <fullName evidence="2">DUF1565 domain-containing protein</fullName>
    </recommendedName>
</protein>
<dbReference type="Gene3D" id="2.160.20.10">
    <property type="entry name" value="Single-stranded right-handed beta-helix, Pectin lyase-like"/>
    <property type="match status" value="1"/>
</dbReference>
<name>A0A382RA85_9ZZZZ</name>
<organism evidence="1">
    <name type="scientific">marine metagenome</name>
    <dbReference type="NCBI Taxonomy" id="408172"/>
    <lineage>
        <taxon>unclassified sequences</taxon>
        <taxon>metagenomes</taxon>
        <taxon>ecological metagenomes</taxon>
    </lineage>
</organism>
<accession>A0A382RA85</accession>
<sequence>PTTGTDGGGNISIDPLFCSPDSGDYTLAENSSCVAAGANGSNVGAFGVGCGSIHIGPLWYVATTGSDETGNGTDTNPYATIQAGINAAINGDTVLVAAGTYVERIINWGDQDFNAISYHIVSIVGPDSTIIAPNTDQAWNEYDGAISAYYDGSLYIDGFTIIAPQTIYSGTNAKTISISNSVIRANSSICYFGGSNIDSSIVINNCTLINNENVNLTNNDGNTYIKNSIIYDNDITSVDENRVEYSLIEGYENEDNHIIDTNPLFCNADSGNYTLGENSPCVGTGENGANMGAFEVGCEAINLAPVLATIEDQQIAEDSVLTI</sequence>
<dbReference type="EMBL" id="UINC01119957">
    <property type="protein sequence ID" value="SVC94132.1"/>
    <property type="molecule type" value="Genomic_DNA"/>
</dbReference>
<reference evidence="1" key="1">
    <citation type="submission" date="2018-05" db="EMBL/GenBank/DDBJ databases">
        <authorList>
            <person name="Lanie J.A."/>
            <person name="Ng W.-L."/>
            <person name="Kazmierczak K.M."/>
            <person name="Andrzejewski T.M."/>
            <person name="Davidsen T.M."/>
            <person name="Wayne K.J."/>
            <person name="Tettelin H."/>
            <person name="Glass J.I."/>
            <person name="Rusch D."/>
            <person name="Podicherti R."/>
            <person name="Tsui H.-C.T."/>
            <person name="Winkler M.E."/>
        </authorList>
    </citation>
    <scope>NUCLEOTIDE SEQUENCE</scope>
</reference>
<feature type="non-terminal residue" evidence="1">
    <location>
        <position position="323"/>
    </location>
</feature>